<dbReference type="InterPro" id="IPR027417">
    <property type="entry name" value="P-loop_NTPase"/>
</dbReference>
<accession>A0AAU8ARP1</accession>
<keyword evidence="2" id="KW-0614">Plasmid</keyword>
<dbReference type="GO" id="GO:0004713">
    <property type="term" value="F:protein tyrosine kinase activity"/>
    <property type="evidence" value="ECO:0007669"/>
    <property type="project" value="TreeGrafter"/>
</dbReference>
<geneLocation type="plasmid" evidence="2">
    <name>unnamed4</name>
</geneLocation>
<reference evidence="2" key="1">
    <citation type="submission" date="2023-02" db="EMBL/GenBank/DDBJ databases">
        <title>Description and genomic characterization of Salipiger bruguierae sp. nov., isolated from the sediment of mangrove plant Bruguiera sexangula.</title>
        <authorList>
            <person name="Long M."/>
        </authorList>
    </citation>
    <scope>NUCLEOTIDE SEQUENCE</scope>
    <source>
        <strain evidence="2">H15</strain>
        <plasmid evidence="2">unnamed4</plasmid>
    </source>
</reference>
<gene>
    <name evidence="2" type="ORF">PVT71_27605</name>
</gene>
<evidence type="ECO:0000313" key="2">
    <source>
        <dbReference type="EMBL" id="XCC97669.1"/>
    </source>
</evidence>
<evidence type="ECO:0000256" key="1">
    <source>
        <dbReference type="SAM" id="Coils"/>
    </source>
</evidence>
<dbReference type="InterPro" id="IPR050445">
    <property type="entry name" value="Bact_polysacc_biosynth/exp"/>
</dbReference>
<organism evidence="2">
    <name type="scientific">Alloyangia sp. H15</name>
    <dbReference type="NCBI Taxonomy" id="3029062"/>
    <lineage>
        <taxon>Bacteria</taxon>
        <taxon>Pseudomonadati</taxon>
        <taxon>Pseudomonadota</taxon>
        <taxon>Alphaproteobacteria</taxon>
        <taxon>Rhodobacterales</taxon>
        <taxon>Roseobacteraceae</taxon>
        <taxon>Alloyangia</taxon>
    </lineage>
</organism>
<dbReference type="AlphaFoldDB" id="A0AAU8ARP1"/>
<dbReference type="RefSeq" id="WP_353476559.1">
    <property type="nucleotide sequence ID" value="NZ_CP123389.1"/>
</dbReference>
<dbReference type="PANTHER" id="PTHR32309">
    <property type="entry name" value="TYROSINE-PROTEIN KINASE"/>
    <property type="match status" value="1"/>
</dbReference>
<feature type="coiled-coil region" evidence="1">
    <location>
        <begin position="190"/>
        <end position="246"/>
    </location>
</feature>
<proteinExistence type="predicted"/>
<dbReference type="EMBL" id="CP123389">
    <property type="protein sequence ID" value="XCC97669.1"/>
    <property type="molecule type" value="Genomic_DNA"/>
</dbReference>
<dbReference type="GO" id="GO:0005886">
    <property type="term" value="C:plasma membrane"/>
    <property type="evidence" value="ECO:0007669"/>
    <property type="project" value="TreeGrafter"/>
</dbReference>
<dbReference type="SUPFAM" id="SSF52540">
    <property type="entry name" value="P-loop containing nucleoside triphosphate hydrolases"/>
    <property type="match status" value="1"/>
</dbReference>
<dbReference type="Gene3D" id="3.40.50.300">
    <property type="entry name" value="P-loop containing nucleotide triphosphate hydrolases"/>
    <property type="match status" value="1"/>
</dbReference>
<dbReference type="PANTHER" id="PTHR32309:SF13">
    <property type="entry name" value="FERRIC ENTEROBACTIN TRANSPORT PROTEIN FEPE"/>
    <property type="match status" value="1"/>
</dbReference>
<sequence>MILGTAFAFFAFETTPTQFSSQTVLVMDVRRQQVLPGESVVTPLSPENRMIKTELDIIASRNTAEAAAAILAERNVAILPVRPDRHPLLNFVGKLTQLVGPAVADALDGAAAASPGGADASSGGDIDDLLAGLQVSNSAGTHTIFISYDSTDPTYSAEAANAFAEAYLAQQIAIYDSAAERAGDWLKPRVEGLRDRLEVAERSLQRHRREAGLGPEGEMTMATQRLVALNTELVTVRAQVAEAQARLDSATDGTDDSDSDAQSPLLSSLLETRAGLERDRSRMVEQGALKNKELAAIELDLASVERQMEAERARLARQLANEVAISGLKEKTILKEIEETRSAIAANQGAVIEAAQLEREVEATSTLYESFLTRYKEAIEQHGIATADARIISRAEVGRPEGHGRLAKWLMSGFAVGGVIGGSWALTRGAFAAQLTTPGAVESGTKASVIGFVPPFAPRALRRALRSPLDDSSAWSRAMAQICTNARLALCDKTPSVVAVTSLEEGDGKTSVAIGLAQACAATGARVLLVDGVPNCPPRIADRLGLPAMETSETTDPDGLLDSAACQRTGWHGDLLTMATAGTPIAVAFGPERLKPFLDAARRRYDVIVLDTPPMSGSPAAITLAAAANCVIHVVRWQHSHFTETRDALGQLDSVLRGRPQGVVFNGLARGTCHLRMTPDLDPESRSA</sequence>
<name>A0AAU8ARP1_9RHOB</name>
<protein>
    <submittedName>
        <fullName evidence="2">Exopolysaccharide transport family protein</fullName>
    </submittedName>
</protein>
<feature type="coiled-coil region" evidence="1">
    <location>
        <begin position="294"/>
        <end position="321"/>
    </location>
</feature>
<keyword evidence="1" id="KW-0175">Coiled coil</keyword>